<accession>A0A6M5YTX6</accession>
<feature type="compositionally biased region" description="Low complexity" evidence="1">
    <location>
        <begin position="492"/>
        <end position="510"/>
    </location>
</feature>
<sequence>MKAAALDPRRSDVRTAFRSLLGDPERVKQFWDEGFEAVLREDFRTWDSRWAVVREAAGPAEARKYLNRFIGNEKAEGKLAKLPTDVRARLRAACGDVGLPPPRPLLVPIGLGELEPLLGARPEWAGYTAFVLMASESLNAMAHVPAPARQQMRKRAREFLLGAPAPALAAYVKHARPHLDADPKFLTGLFTPYSAGAAQLMDRLLADDTLEPDDWIKLCTVVGLTQDDWGAFLLERDRLARLLVGLGGGGAGREVWKGYLDALTPALISPDLIEVAEGDDAEVIHAWERGVHTHLRAAAERLTAAGVKLAPALPDGGVARLFAANNLLKWVDTPALAERDGADEVAHACAAFEVPPLALVRVAYTKGGYDQLDLPHENARLEPLVALFRAAFPVDAQYQTAQTAVTHWLALSGSCPARWRAAFQAHFVLACVPELYYPNLLAEERRQPFEPRAEAAIRQAIARPVKKAGPKPAGTKPFEIEEEGDGERPAPGSAGTTRYSRSTRSTGSTARRAKRGDWLGLTIIIGVLIVLIAGGAIAYVRFASKNAPQPETTPEQPKASPPGKK</sequence>
<organism evidence="3 4">
    <name type="scientific">Frigoriglobus tundricola</name>
    <dbReference type="NCBI Taxonomy" id="2774151"/>
    <lineage>
        <taxon>Bacteria</taxon>
        <taxon>Pseudomonadati</taxon>
        <taxon>Planctomycetota</taxon>
        <taxon>Planctomycetia</taxon>
        <taxon>Gemmatales</taxon>
        <taxon>Gemmataceae</taxon>
        <taxon>Frigoriglobus</taxon>
    </lineage>
</organism>
<keyword evidence="2" id="KW-1133">Transmembrane helix</keyword>
<keyword evidence="4" id="KW-1185">Reference proteome</keyword>
<dbReference type="EMBL" id="CP053452">
    <property type="protein sequence ID" value="QJW96773.1"/>
    <property type="molecule type" value="Genomic_DNA"/>
</dbReference>
<protein>
    <submittedName>
        <fullName evidence="3">Uncharacterized protein</fullName>
    </submittedName>
</protein>
<evidence type="ECO:0000256" key="1">
    <source>
        <dbReference type="SAM" id="MobiDB-lite"/>
    </source>
</evidence>
<feature type="compositionally biased region" description="Polar residues" evidence="1">
    <location>
        <begin position="546"/>
        <end position="555"/>
    </location>
</feature>
<keyword evidence="2" id="KW-0812">Transmembrane</keyword>
<dbReference type="KEGG" id="ftj:FTUN_4332"/>
<evidence type="ECO:0000313" key="3">
    <source>
        <dbReference type="EMBL" id="QJW96773.1"/>
    </source>
</evidence>
<feature type="region of interest" description="Disordered" evidence="1">
    <location>
        <begin position="545"/>
        <end position="565"/>
    </location>
</feature>
<reference evidence="4" key="1">
    <citation type="submission" date="2020-05" db="EMBL/GenBank/DDBJ databases">
        <title>Frigoriglobus tundricola gen. nov., sp. nov., a psychrotolerant cellulolytic planctomycete of the family Gemmataceae with two divergent copies of 16S rRNA gene.</title>
        <authorList>
            <person name="Kulichevskaya I.S."/>
            <person name="Ivanova A.A."/>
            <person name="Naumoff D.G."/>
            <person name="Beletsky A.V."/>
            <person name="Rijpstra W.I.C."/>
            <person name="Sinninghe Damste J.S."/>
            <person name="Mardanov A.V."/>
            <person name="Ravin N.V."/>
            <person name="Dedysh S.N."/>
        </authorList>
    </citation>
    <scope>NUCLEOTIDE SEQUENCE [LARGE SCALE GENOMIC DNA]</scope>
    <source>
        <strain evidence="4">PL17</strain>
    </source>
</reference>
<dbReference type="Proteomes" id="UP000503447">
    <property type="component" value="Chromosome"/>
</dbReference>
<evidence type="ECO:0000256" key="2">
    <source>
        <dbReference type="SAM" id="Phobius"/>
    </source>
</evidence>
<dbReference type="AlphaFoldDB" id="A0A6M5YTX6"/>
<proteinExistence type="predicted"/>
<name>A0A6M5YTX6_9BACT</name>
<feature type="region of interest" description="Disordered" evidence="1">
    <location>
        <begin position="464"/>
        <end position="512"/>
    </location>
</feature>
<evidence type="ECO:0000313" key="4">
    <source>
        <dbReference type="Proteomes" id="UP000503447"/>
    </source>
</evidence>
<gene>
    <name evidence="3" type="ORF">FTUN_4332</name>
</gene>
<feature type="transmembrane region" description="Helical" evidence="2">
    <location>
        <begin position="518"/>
        <end position="540"/>
    </location>
</feature>
<keyword evidence="2" id="KW-0472">Membrane</keyword>